<dbReference type="Proteomes" id="UP001139103">
    <property type="component" value="Unassembled WGS sequence"/>
</dbReference>
<dbReference type="RefSeq" id="WP_230222407.1">
    <property type="nucleotide sequence ID" value="NZ_JAJKFT010000010.1"/>
</dbReference>
<name>A0A9X1MRV2_9BACT</name>
<gene>
    <name evidence="1" type="ORF">LOC68_21080</name>
</gene>
<proteinExistence type="predicted"/>
<reference evidence="1" key="1">
    <citation type="submission" date="2021-11" db="EMBL/GenBank/DDBJ databases">
        <title>Genome sequence.</title>
        <authorList>
            <person name="Sun Q."/>
        </authorList>
    </citation>
    <scope>NUCLEOTIDE SEQUENCE</scope>
    <source>
        <strain evidence="1">JC732</strain>
    </source>
</reference>
<organism evidence="1 2">
    <name type="scientific">Blastopirellula sediminis</name>
    <dbReference type="NCBI Taxonomy" id="2894196"/>
    <lineage>
        <taxon>Bacteria</taxon>
        <taxon>Pseudomonadati</taxon>
        <taxon>Planctomycetota</taxon>
        <taxon>Planctomycetia</taxon>
        <taxon>Pirellulales</taxon>
        <taxon>Pirellulaceae</taxon>
        <taxon>Blastopirellula</taxon>
    </lineage>
</organism>
<dbReference type="AlphaFoldDB" id="A0A9X1MRV2"/>
<protein>
    <submittedName>
        <fullName evidence="1">Addiction module protein</fullName>
    </submittedName>
</protein>
<sequence length="75" mass="8531">MADIDLTNLSAIPVDERIRMAQAIWDSIPSQHATVPLSTAQKEELRRRQDAYLADPENTLSWQEVQQALEARRNG</sequence>
<dbReference type="InterPro" id="IPR013406">
    <property type="entry name" value="CHP02574_addiction_mod"/>
</dbReference>
<dbReference type="EMBL" id="JAJKFT010000010">
    <property type="protein sequence ID" value="MCC9630892.1"/>
    <property type="molecule type" value="Genomic_DNA"/>
</dbReference>
<dbReference type="NCBIfam" id="TIGR02574">
    <property type="entry name" value="stabl_TIGR02574"/>
    <property type="match status" value="1"/>
</dbReference>
<evidence type="ECO:0000313" key="2">
    <source>
        <dbReference type="Proteomes" id="UP001139103"/>
    </source>
</evidence>
<comment type="caution">
    <text evidence="1">The sequence shown here is derived from an EMBL/GenBank/DDBJ whole genome shotgun (WGS) entry which is preliminary data.</text>
</comment>
<evidence type="ECO:0000313" key="1">
    <source>
        <dbReference type="EMBL" id="MCC9630892.1"/>
    </source>
</evidence>
<keyword evidence="2" id="KW-1185">Reference proteome</keyword>
<dbReference type="Pfam" id="PF09720">
    <property type="entry name" value="Unstab_antitox"/>
    <property type="match status" value="1"/>
</dbReference>
<accession>A0A9X1MRV2</accession>